<dbReference type="AlphaFoldDB" id="A0A857MU36"/>
<feature type="domain" description="Bacterial type II secretion system protein E" evidence="4">
    <location>
        <begin position="374"/>
        <end position="388"/>
    </location>
</feature>
<dbReference type="SUPFAM" id="SSF52540">
    <property type="entry name" value="P-loop containing nucleoside triphosphate hydrolases"/>
    <property type="match status" value="1"/>
</dbReference>
<dbReference type="Gene3D" id="3.30.450.90">
    <property type="match status" value="1"/>
</dbReference>
<keyword evidence="6" id="KW-1185">Reference proteome</keyword>
<name>A0A857MU36_9BACT</name>
<protein>
    <submittedName>
        <fullName evidence="5">Type IV pilus assembly protein PilB</fullName>
    </submittedName>
</protein>
<dbReference type="GO" id="GO:0016887">
    <property type="term" value="F:ATP hydrolysis activity"/>
    <property type="evidence" value="ECO:0007669"/>
    <property type="project" value="TreeGrafter"/>
</dbReference>
<proteinExistence type="inferred from homology"/>
<keyword evidence="3" id="KW-0067">ATP-binding</keyword>
<evidence type="ECO:0000313" key="6">
    <source>
        <dbReference type="Proteomes" id="UP001059824"/>
    </source>
</evidence>
<evidence type="ECO:0000313" key="5">
    <source>
        <dbReference type="EMBL" id="QHN42917.1"/>
    </source>
</evidence>
<dbReference type="Proteomes" id="UP001059824">
    <property type="component" value="Chromosome"/>
</dbReference>
<dbReference type="GO" id="GO:0005524">
    <property type="term" value="F:ATP binding"/>
    <property type="evidence" value="ECO:0007669"/>
    <property type="project" value="UniProtKB-KW"/>
</dbReference>
<dbReference type="PANTHER" id="PTHR30258">
    <property type="entry name" value="TYPE II SECRETION SYSTEM PROTEIN GSPE-RELATED"/>
    <property type="match status" value="1"/>
</dbReference>
<keyword evidence="2" id="KW-0547">Nucleotide-binding</keyword>
<dbReference type="CDD" id="cd01129">
    <property type="entry name" value="PulE-GspE-like"/>
    <property type="match status" value="1"/>
</dbReference>
<sequence>MSTMSLINSRHYTTHICLWFGILVAMDEKKIQETRREHDELSTAKRSTILGLQYLDTREIENDLPLAMDVISIKEMHMNKMVPLVKGDDSTQTRFGVTSVTPQSVIQKLETEYTENGRGIQFLLISQSGYKVLMDRYDPPKEVIYDDIEIAKQGDSETIAAVSQTLNSVGTDLVFDYLIDQADKLGASDIHVENQRTFIRIRMRIDGALHSVANLEKDRYRVLMAALSSRANISTAATTPQSGHMNKEVTRDGATHILNLRIEAVPTLNGQDVVMRLFNFDTAQLNLEFLNIASKEMKEIQEIVSHPRGMLLMVGPTGSGKSTTLYSILNALNTDDRKLITLEDPVENQLPGITQIPIDTTSGQHFADGLRSVLRLDPDVVMVGEIRDVETAKTAIQASITGHLVLSSFHANSTSAAFSRMIDMIGQNPIFSSAVRLLIAQRLVRRLVDDTKEEYEPDEATRSWVKKTLEGIPADTPNVPNLDTFKLWKPVSTPDTPFGFKGRIPVMEQMVVNEEIQKFLRGDVVDVHTEAIEKVARESGMITLLQAGVLAALRGETTLEEVNRAI</sequence>
<dbReference type="Gene3D" id="3.40.50.300">
    <property type="entry name" value="P-loop containing nucleotide triphosphate hydrolases"/>
    <property type="match status" value="1"/>
</dbReference>
<gene>
    <name evidence="5" type="primary">pilB</name>
    <name evidence="5" type="ORF">GII36_03570</name>
</gene>
<reference evidence="5" key="1">
    <citation type="journal article" date="2021" name="Nat. Microbiol.">
        <title>Cocultivation of an ultrasmall environmental parasitic bacterium with lytic ability against bacteria associated with wastewater foams.</title>
        <authorList>
            <person name="Batinovic S."/>
            <person name="Rose J.J.A."/>
            <person name="Ratcliffe J."/>
            <person name="Seviour R.J."/>
            <person name="Petrovski S."/>
        </authorList>
    </citation>
    <scope>NUCLEOTIDE SEQUENCE</scope>
    <source>
        <strain evidence="5">JR1</strain>
    </source>
</reference>
<dbReference type="SMART" id="SM00382">
    <property type="entry name" value="AAA"/>
    <property type="match status" value="1"/>
</dbReference>
<comment type="similarity">
    <text evidence="1">Belongs to the GSP E family.</text>
</comment>
<organism evidence="5 6">
    <name type="scientific">Candidatus Mycosynbacter amalyticus</name>
    <dbReference type="NCBI Taxonomy" id="2665156"/>
    <lineage>
        <taxon>Bacteria</taxon>
        <taxon>Candidatus Saccharimonadota</taxon>
        <taxon>Candidatus Saccharimonadota incertae sedis</taxon>
        <taxon>Candidatus Mycosynbacter</taxon>
    </lineage>
</organism>
<accession>A0A857MU36</accession>
<dbReference type="PROSITE" id="PS00662">
    <property type="entry name" value="T2SP_E"/>
    <property type="match status" value="1"/>
</dbReference>
<dbReference type="PANTHER" id="PTHR30258:SF2">
    <property type="entry name" value="COMG OPERON PROTEIN 1"/>
    <property type="match status" value="1"/>
</dbReference>
<dbReference type="InterPro" id="IPR027417">
    <property type="entry name" value="P-loop_NTPase"/>
</dbReference>
<evidence type="ECO:0000259" key="4">
    <source>
        <dbReference type="PROSITE" id="PS00662"/>
    </source>
</evidence>
<evidence type="ECO:0000256" key="1">
    <source>
        <dbReference type="ARBA" id="ARBA00006611"/>
    </source>
</evidence>
<dbReference type="GO" id="GO:0005886">
    <property type="term" value="C:plasma membrane"/>
    <property type="evidence" value="ECO:0007669"/>
    <property type="project" value="TreeGrafter"/>
</dbReference>
<dbReference type="Pfam" id="PF00437">
    <property type="entry name" value="T2SSE"/>
    <property type="match status" value="1"/>
</dbReference>
<dbReference type="EMBL" id="CP045921">
    <property type="protein sequence ID" value="QHN42917.1"/>
    <property type="molecule type" value="Genomic_DNA"/>
</dbReference>
<dbReference type="InterPro" id="IPR003593">
    <property type="entry name" value="AAA+_ATPase"/>
</dbReference>
<dbReference type="KEGG" id="mama:GII36_03570"/>
<evidence type="ECO:0000256" key="2">
    <source>
        <dbReference type="ARBA" id="ARBA00022741"/>
    </source>
</evidence>
<evidence type="ECO:0000256" key="3">
    <source>
        <dbReference type="ARBA" id="ARBA00022840"/>
    </source>
</evidence>
<dbReference type="InterPro" id="IPR001482">
    <property type="entry name" value="T2SS/T4SS_dom"/>
</dbReference>